<keyword evidence="2" id="KW-1185">Reference proteome</keyword>
<protein>
    <submittedName>
        <fullName evidence="1">Uncharacterized protein</fullName>
    </submittedName>
</protein>
<comment type="caution">
    <text evidence="1">The sequence shown here is derived from an EMBL/GenBank/DDBJ whole genome shotgun (WGS) entry which is preliminary data.</text>
</comment>
<evidence type="ECO:0000313" key="2">
    <source>
        <dbReference type="Proteomes" id="UP000214646"/>
    </source>
</evidence>
<dbReference type="RefSeq" id="WP_088259341.1">
    <property type="nucleotide sequence ID" value="NZ_NIDE01000017.1"/>
</dbReference>
<proteinExistence type="predicted"/>
<reference evidence="2" key="1">
    <citation type="submission" date="2017-06" db="EMBL/GenBank/DDBJ databases">
        <title>Genome analysis of Fimbriiglobus ruber SP5, the first member of the order Planctomycetales with confirmed chitinolytic capability.</title>
        <authorList>
            <person name="Ravin N.V."/>
            <person name="Rakitin A.L."/>
            <person name="Ivanova A.A."/>
            <person name="Beletsky A.V."/>
            <person name="Kulichevskaya I.S."/>
            <person name="Mardanov A.V."/>
            <person name="Dedysh S.N."/>
        </authorList>
    </citation>
    <scope>NUCLEOTIDE SEQUENCE [LARGE SCALE GENOMIC DNA]</scope>
    <source>
        <strain evidence="2">SP5</strain>
    </source>
</reference>
<dbReference type="OrthoDB" id="277716at2"/>
<gene>
    <name evidence="1" type="ORF">FRUB_08876</name>
</gene>
<accession>A0A225D5R1</accession>
<name>A0A225D5R1_9BACT</name>
<dbReference type="Proteomes" id="UP000214646">
    <property type="component" value="Unassembled WGS sequence"/>
</dbReference>
<sequence length="185" mass="21832">MTGADLVLAAILLTTAPGTPETVPPPDRFPAMRDAVHQLGIEWEILDPRETRYVLTRPEEYSGDLDMLRRRYRELADAPRVADSMRFPDRSQVNELVRFNRAFRKYLDQRQQFETDRAPTLREVIAETDRLYQVWDSVRDARCEFYYVTVRRHALKKLRDQIGENDYLAGTLPPNVPMWRFNEMK</sequence>
<organism evidence="1 2">
    <name type="scientific">Fimbriiglobus ruber</name>
    <dbReference type="NCBI Taxonomy" id="1908690"/>
    <lineage>
        <taxon>Bacteria</taxon>
        <taxon>Pseudomonadati</taxon>
        <taxon>Planctomycetota</taxon>
        <taxon>Planctomycetia</taxon>
        <taxon>Gemmatales</taxon>
        <taxon>Gemmataceae</taxon>
        <taxon>Fimbriiglobus</taxon>
    </lineage>
</organism>
<dbReference type="AlphaFoldDB" id="A0A225D5R1"/>
<evidence type="ECO:0000313" key="1">
    <source>
        <dbReference type="EMBL" id="OWK36313.1"/>
    </source>
</evidence>
<dbReference type="EMBL" id="NIDE01000017">
    <property type="protein sequence ID" value="OWK36313.1"/>
    <property type="molecule type" value="Genomic_DNA"/>
</dbReference>